<name>A0A6M9Q0F0_9BURK</name>
<keyword evidence="8" id="KW-0378">Hydrolase</keyword>
<evidence type="ECO:0000256" key="6">
    <source>
        <dbReference type="ARBA" id="ARBA00022490"/>
    </source>
</evidence>
<dbReference type="EC" id="3.5.1.28" evidence="5"/>
<evidence type="ECO:0000256" key="7">
    <source>
        <dbReference type="ARBA" id="ARBA00022723"/>
    </source>
</evidence>
<dbReference type="CDD" id="cd06583">
    <property type="entry name" value="PGRP"/>
    <property type="match status" value="1"/>
</dbReference>
<dbReference type="PANTHER" id="PTHR30417">
    <property type="entry name" value="N-ACETYLMURAMOYL-L-ALANINE AMIDASE AMID"/>
    <property type="match status" value="1"/>
</dbReference>
<dbReference type="KEGG" id="ptrp:DCO17_01055"/>
<protein>
    <recommendedName>
        <fullName evidence="11">1,6-anhydro-N-acetylmuramyl-L-alanine amidase AmpD</fullName>
        <ecNumber evidence="5">3.5.1.28</ecNumber>
    </recommendedName>
    <alternativeName>
        <fullName evidence="12">N-acetylmuramoyl-L-alanine amidase</fullName>
    </alternativeName>
</protein>
<keyword evidence="15" id="KW-1185">Reference proteome</keyword>
<accession>A0A6M9Q0F0</accession>
<dbReference type="AlphaFoldDB" id="A0A6M9Q0F0"/>
<organism evidence="14 15">
    <name type="scientific">Polynucleobacter tropicus</name>
    <dbReference type="NCBI Taxonomy" id="1743174"/>
    <lineage>
        <taxon>Bacteria</taxon>
        <taxon>Pseudomonadati</taxon>
        <taxon>Pseudomonadota</taxon>
        <taxon>Betaproteobacteria</taxon>
        <taxon>Burkholderiales</taxon>
        <taxon>Burkholderiaceae</taxon>
        <taxon>Polynucleobacter</taxon>
    </lineage>
</organism>
<dbReference type="Proteomes" id="UP000503312">
    <property type="component" value="Chromosome"/>
</dbReference>
<keyword evidence="10" id="KW-0961">Cell wall biogenesis/degradation</keyword>
<dbReference type="InterPro" id="IPR002502">
    <property type="entry name" value="Amidase_domain"/>
</dbReference>
<evidence type="ECO:0000256" key="12">
    <source>
        <dbReference type="ARBA" id="ARBA00042615"/>
    </source>
</evidence>
<dbReference type="GO" id="GO:0009254">
    <property type="term" value="P:peptidoglycan turnover"/>
    <property type="evidence" value="ECO:0007669"/>
    <property type="project" value="TreeGrafter"/>
</dbReference>
<dbReference type="GO" id="GO:0071555">
    <property type="term" value="P:cell wall organization"/>
    <property type="evidence" value="ECO:0007669"/>
    <property type="project" value="UniProtKB-KW"/>
</dbReference>
<evidence type="ECO:0000259" key="13">
    <source>
        <dbReference type="SMART" id="SM00644"/>
    </source>
</evidence>
<dbReference type="Pfam" id="PF01510">
    <property type="entry name" value="Amidase_2"/>
    <property type="match status" value="1"/>
</dbReference>
<evidence type="ECO:0000256" key="5">
    <source>
        <dbReference type="ARBA" id="ARBA00011901"/>
    </source>
</evidence>
<dbReference type="GO" id="GO:0046872">
    <property type="term" value="F:metal ion binding"/>
    <property type="evidence" value="ECO:0007669"/>
    <property type="project" value="UniProtKB-KW"/>
</dbReference>
<dbReference type="GO" id="GO:0005737">
    <property type="term" value="C:cytoplasm"/>
    <property type="evidence" value="ECO:0007669"/>
    <property type="project" value="UniProtKB-SubCell"/>
</dbReference>
<reference evidence="14 15" key="1">
    <citation type="submission" date="2018-04" db="EMBL/GenBank/DDBJ databases">
        <title>Polynucleobacter sp. UH21B genome.</title>
        <authorList>
            <person name="Hahn M.W."/>
        </authorList>
    </citation>
    <scope>NUCLEOTIDE SEQUENCE [LARGE SCALE GENOMIC DNA]</scope>
    <source>
        <strain evidence="14 15">MWH-UH21B</strain>
    </source>
</reference>
<keyword evidence="7" id="KW-0479">Metal-binding</keyword>
<evidence type="ECO:0000256" key="3">
    <source>
        <dbReference type="ARBA" id="ARBA00004496"/>
    </source>
</evidence>
<keyword evidence="9" id="KW-0862">Zinc</keyword>
<evidence type="ECO:0000256" key="10">
    <source>
        <dbReference type="ARBA" id="ARBA00023316"/>
    </source>
</evidence>
<evidence type="ECO:0000256" key="2">
    <source>
        <dbReference type="ARBA" id="ARBA00001947"/>
    </source>
</evidence>
<dbReference type="InterPro" id="IPR051206">
    <property type="entry name" value="NAMLAA_amidase_2"/>
</dbReference>
<evidence type="ECO:0000313" key="15">
    <source>
        <dbReference type="Proteomes" id="UP000503312"/>
    </source>
</evidence>
<evidence type="ECO:0000256" key="8">
    <source>
        <dbReference type="ARBA" id="ARBA00022801"/>
    </source>
</evidence>
<dbReference type="Gene3D" id="3.40.80.10">
    <property type="entry name" value="Peptidoglycan recognition protein-like"/>
    <property type="match status" value="1"/>
</dbReference>
<keyword evidence="6" id="KW-0963">Cytoplasm</keyword>
<comment type="cofactor">
    <cofactor evidence="2">
        <name>Zn(2+)</name>
        <dbReference type="ChEBI" id="CHEBI:29105"/>
    </cofactor>
</comment>
<sequence length="225" mass="25753">MVQCQHCKVHLPKSEAKTFEERFYCSQDHLNELDQEGWIGSAKWRLSPNQDVRPENISPDLVVIHHISLPPGGFRSKNSSQYIIDFFQNKLDAKEHPYFEEITGQKVSSHFLITRSGELVQFVSTQNKAWHAGVSSFMGREKCNDFSIGIELEGDGDTQFEDAQYQALKKLIQLLAARYPNLQFAGHSDIAPERKTDPGTHFDWKKFQKETGISLKNLPYGLTPR</sequence>
<comment type="subcellular location">
    <subcellularLocation>
        <location evidence="3">Cytoplasm</location>
    </subcellularLocation>
</comment>
<dbReference type="GO" id="GO:0008745">
    <property type="term" value="F:N-acetylmuramoyl-L-alanine amidase activity"/>
    <property type="evidence" value="ECO:0007669"/>
    <property type="project" value="UniProtKB-EC"/>
</dbReference>
<evidence type="ECO:0000256" key="4">
    <source>
        <dbReference type="ARBA" id="ARBA00007553"/>
    </source>
</evidence>
<gene>
    <name evidence="14" type="ORF">DCO17_01055</name>
</gene>
<evidence type="ECO:0000256" key="1">
    <source>
        <dbReference type="ARBA" id="ARBA00001561"/>
    </source>
</evidence>
<proteinExistence type="inferred from homology"/>
<evidence type="ECO:0000256" key="11">
    <source>
        <dbReference type="ARBA" id="ARBA00039257"/>
    </source>
</evidence>
<evidence type="ECO:0000313" key="14">
    <source>
        <dbReference type="EMBL" id="QKM65622.1"/>
    </source>
</evidence>
<comment type="catalytic activity">
    <reaction evidence="1">
        <text>Hydrolyzes the link between N-acetylmuramoyl residues and L-amino acid residues in certain cell-wall glycopeptides.</text>
        <dbReference type="EC" id="3.5.1.28"/>
    </reaction>
</comment>
<dbReference type="SMART" id="SM00644">
    <property type="entry name" value="Ami_2"/>
    <property type="match status" value="1"/>
</dbReference>
<dbReference type="PANTHER" id="PTHR30417:SF4">
    <property type="entry name" value="1,6-ANHYDRO-N-ACETYLMURAMYL-L-ALANINE AMIDASE AMPD"/>
    <property type="match status" value="1"/>
</dbReference>
<dbReference type="GO" id="GO:0009253">
    <property type="term" value="P:peptidoglycan catabolic process"/>
    <property type="evidence" value="ECO:0007669"/>
    <property type="project" value="InterPro"/>
</dbReference>
<feature type="domain" description="N-acetylmuramoyl-L-alanine amidase" evidence="13">
    <location>
        <begin position="47"/>
        <end position="199"/>
    </location>
</feature>
<dbReference type="InterPro" id="IPR036505">
    <property type="entry name" value="Amidase/PGRP_sf"/>
</dbReference>
<dbReference type="EMBL" id="CP028942">
    <property type="protein sequence ID" value="QKM65622.1"/>
    <property type="molecule type" value="Genomic_DNA"/>
</dbReference>
<evidence type="ECO:0000256" key="9">
    <source>
        <dbReference type="ARBA" id="ARBA00022833"/>
    </source>
</evidence>
<dbReference type="NCBIfam" id="NF008758">
    <property type="entry name" value="PRK11789.1"/>
    <property type="match status" value="1"/>
</dbReference>
<comment type="similarity">
    <text evidence="4">Belongs to the N-acetylmuramoyl-L-alanine amidase 2 family.</text>
</comment>
<dbReference type="SUPFAM" id="SSF55846">
    <property type="entry name" value="N-acetylmuramoyl-L-alanine amidase-like"/>
    <property type="match status" value="1"/>
</dbReference>